<feature type="region of interest" description="Disordered" evidence="1">
    <location>
        <begin position="781"/>
        <end position="805"/>
    </location>
</feature>
<feature type="compositionally biased region" description="Low complexity" evidence="1">
    <location>
        <begin position="1340"/>
        <end position="1349"/>
    </location>
</feature>
<feature type="compositionally biased region" description="Basic and acidic residues" evidence="1">
    <location>
        <begin position="1293"/>
        <end position="1318"/>
    </location>
</feature>
<feature type="region of interest" description="Disordered" evidence="1">
    <location>
        <begin position="727"/>
        <end position="748"/>
    </location>
</feature>
<accession>A0ABN7ANG5</accession>
<feature type="compositionally biased region" description="Polar residues" evidence="1">
    <location>
        <begin position="825"/>
        <end position="839"/>
    </location>
</feature>
<protein>
    <submittedName>
        <fullName evidence="3">Uncharacterized protein</fullName>
    </submittedName>
</protein>
<name>A0ABN7ANG5_9HEMI</name>
<feature type="compositionally biased region" description="Low complexity" evidence="1">
    <location>
        <begin position="1231"/>
        <end position="1245"/>
    </location>
</feature>
<feature type="compositionally biased region" description="Basic residues" evidence="1">
    <location>
        <begin position="1248"/>
        <end position="1258"/>
    </location>
</feature>
<keyword evidence="4" id="KW-1185">Reference proteome</keyword>
<evidence type="ECO:0000256" key="1">
    <source>
        <dbReference type="SAM" id="MobiDB-lite"/>
    </source>
</evidence>
<keyword evidence="2" id="KW-0732">Signal</keyword>
<feature type="compositionally biased region" description="Low complexity" evidence="1">
    <location>
        <begin position="1187"/>
        <end position="1208"/>
    </location>
</feature>
<feature type="compositionally biased region" description="Polar residues" evidence="1">
    <location>
        <begin position="532"/>
        <end position="549"/>
    </location>
</feature>
<dbReference type="EMBL" id="AP028912">
    <property type="protein sequence ID" value="BES92974.1"/>
    <property type="molecule type" value="Genomic_DNA"/>
</dbReference>
<dbReference type="Proteomes" id="UP001307889">
    <property type="component" value="Chromosome 4"/>
</dbReference>
<feature type="compositionally biased region" description="Polar residues" evidence="1">
    <location>
        <begin position="501"/>
        <end position="511"/>
    </location>
</feature>
<reference evidence="3 4" key="1">
    <citation type="submission" date="2023-09" db="EMBL/GenBank/DDBJ databases">
        <title>Nesidiocoris tenuis whole genome shotgun sequence.</title>
        <authorList>
            <person name="Shibata T."/>
            <person name="Shimoda M."/>
            <person name="Kobayashi T."/>
            <person name="Uehara T."/>
        </authorList>
    </citation>
    <scope>NUCLEOTIDE SEQUENCE [LARGE SCALE GENOMIC DNA]</scope>
    <source>
        <strain evidence="3 4">Japan</strain>
    </source>
</reference>
<feature type="region of interest" description="Disordered" evidence="1">
    <location>
        <begin position="1173"/>
        <end position="1258"/>
    </location>
</feature>
<feature type="compositionally biased region" description="Basic residues" evidence="1">
    <location>
        <begin position="1396"/>
        <end position="1406"/>
    </location>
</feature>
<feature type="compositionally biased region" description="Polar residues" evidence="1">
    <location>
        <begin position="317"/>
        <end position="327"/>
    </location>
</feature>
<feature type="region of interest" description="Disordered" evidence="1">
    <location>
        <begin position="1270"/>
        <end position="1358"/>
    </location>
</feature>
<feature type="compositionally biased region" description="Polar residues" evidence="1">
    <location>
        <begin position="268"/>
        <end position="277"/>
    </location>
</feature>
<feature type="compositionally biased region" description="Basic and acidic residues" evidence="1">
    <location>
        <begin position="1476"/>
        <end position="1485"/>
    </location>
</feature>
<feature type="compositionally biased region" description="Basic and acidic residues" evidence="1">
    <location>
        <begin position="1325"/>
        <end position="1339"/>
    </location>
</feature>
<feature type="region of interest" description="Disordered" evidence="1">
    <location>
        <begin position="501"/>
        <end position="592"/>
    </location>
</feature>
<sequence length="1540" mass="173077">MNLVWLVLVVLGSLSAHAGGNRGKSSIPPGIFPGGFPIFYEDNKHPPANLKPPNLRLQRREADSSERDVINYKSDLEEPKIVNTRPNYTEDGRLLPNIRPQGRATDRHEDFVPQRLYTQIRRTDTVKHLPKSAALAEAATYEEIVNAPRLREILSHKKIQQVYEEEGYEDAGYDHGGYNHQGALYEGREKGSEKRSADSGPESADLVEVVVENSQKEPTTPAGGIKWKRYRSESQTRRMSWDEQDGNSQGDGPEEVTEPFVKGKEEITTTPSPTIRNPQMKPLGTKSIASKAESTETMEERTADDLEKSASGETIEASESQSHSEIQSDAIGRSLEPRVVNDPRPKGSGSVTFPGRHTRRQYAIGRPMDVYVQESVGMGIRRPMFSVPVHTNVHHYVPYMPPFPSYYSDTPGAYTAPLISQRVPAIQTPTIALSPPTTPAPPITLPSQSSESEPMKFLNAAGTLNAYANLLQEAAALSSRPAIPAEDGQKLADVIQPRFNSTFDVDTSPSTRNEKRGNRTTAGRPHPKPSRHPSTNFRGKLYNNFTRVGSNYPVERRPYNKNTAEFKNPSPHTRHPSLPRDSSEQGDSSHDQSTQILAINHGLARPLPRRQDPVKYIEQLTVAHYHNTGSVPISPPSVQNERLKELARQLNAHNEDYSGRIVQPPKIRRKRGLAYDAKKYPFYSPSVGVNKHSALRYASNPRHMPKKSAGGMEFYESRDRLVRCEEPKPPEDIIPQQEEDGEWNKKPVPKDLPRIKGIGDAITCLKIKYWGRNPLDNPFFAESSPAEPRMNNPEENYGSSIAGHSRRIRSAQEKNKRLMIVPPRNDNSSNNGQKHQNYTDSEKIRSSNNYGSFPYKNHKPADAVVSPSVHQIRANSPYRYYSQHDDSYFPVRESVDSGQDNEGDDTKRHKYYLHKTKHKVVYKKKRVRPPYHHHHHGIRRPFPVSIYSIIGASNQQPVYLRPVAAYAAGNTGIIPGISPGYHLAPAKNSDNFVSDSNNVLNTVNNNQPVPPTRWYIVRPGEYTENKDIASDNKPSASSSFWSYMNPLRWWFPSYFDQRRNEPRYRRRRSSEQELFNRILAKTNLSAVEARVFESYRTGAPDASRLAKAETTTSSPISIQEFKSRLNLSADRQQKPASSKLSRLTGGFISRHNFSGTTPSHTYSLNTPAYGADQKLGTDVQSTTPMLAPSATSTKSTTAKPKVSFPRTKTPSKRRPLTTKKKTKSDIRSVLTSTTTTTTTPPSTTTRMYKPKRVINKKKFDRRVPLDAFTVLKRAKQPPTSGSPFDSVESESGSESREGEEPRRLQQVEHRRVTKEEVYKTSYVPEESRDTRRNVEESIERYSISSSEASPPMDGSEATTMSLASQERAKGDQDHTLTYMVNPVTGVGSWGEQPRRTNWKPKKRYPKRHLEDSFSSTGYHQPALYSYPALESADAELEATASMARNKKLHSREEHLNNGDYVARLLSQVSPGGDADPDLKSRESIEKYIPNLSSADSQSIDDRSQSVDDGSRSEESTAAPFKSSPKFIMDPGKRKYFYVKL</sequence>
<feature type="compositionally biased region" description="Basic and acidic residues" evidence="1">
    <location>
        <begin position="1499"/>
        <end position="1514"/>
    </location>
</feature>
<evidence type="ECO:0000313" key="4">
    <source>
        <dbReference type="Proteomes" id="UP001307889"/>
    </source>
</evidence>
<feature type="compositionally biased region" description="Basic residues" evidence="1">
    <location>
        <begin position="1209"/>
        <end position="1222"/>
    </location>
</feature>
<feature type="compositionally biased region" description="Basic and acidic residues" evidence="1">
    <location>
        <begin position="298"/>
        <end position="310"/>
    </location>
</feature>
<proteinExistence type="predicted"/>
<evidence type="ECO:0000313" key="3">
    <source>
        <dbReference type="EMBL" id="BES92974.1"/>
    </source>
</evidence>
<gene>
    <name evidence="3" type="ORF">NTJ_05783</name>
</gene>
<feature type="compositionally biased region" description="Basic and acidic residues" evidence="1">
    <location>
        <begin position="335"/>
        <end position="345"/>
    </location>
</feature>
<feature type="region of interest" description="Disordered" evidence="1">
    <location>
        <begin position="1387"/>
        <end position="1413"/>
    </location>
</feature>
<feature type="chain" id="PRO_5047317344" evidence="2">
    <location>
        <begin position="19"/>
        <end position="1540"/>
    </location>
</feature>
<feature type="region of interest" description="Disordered" evidence="1">
    <location>
        <begin position="1467"/>
        <end position="1528"/>
    </location>
</feature>
<feature type="region of interest" description="Disordered" evidence="1">
    <location>
        <begin position="170"/>
        <end position="355"/>
    </location>
</feature>
<feature type="signal peptide" evidence="2">
    <location>
        <begin position="1"/>
        <end position="18"/>
    </location>
</feature>
<feature type="compositionally biased region" description="Basic and acidic residues" evidence="1">
    <location>
        <begin position="186"/>
        <end position="197"/>
    </location>
</feature>
<feature type="compositionally biased region" description="Basic and acidic residues" evidence="1">
    <location>
        <begin position="581"/>
        <end position="590"/>
    </location>
</feature>
<organism evidence="3 4">
    <name type="scientific">Nesidiocoris tenuis</name>
    <dbReference type="NCBI Taxonomy" id="355587"/>
    <lineage>
        <taxon>Eukaryota</taxon>
        <taxon>Metazoa</taxon>
        <taxon>Ecdysozoa</taxon>
        <taxon>Arthropoda</taxon>
        <taxon>Hexapoda</taxon>
        <taxon>Insecta</taxon>
        <taxon>Pterygota</taxon>
        <taxon>Neoptera</taxon>
        <taxon>Paraneoptera</taxon>
        <taxon>Hemiptera</taxon>
        <taxon>Heteroptera</taxon>
        <taxon>Panheteroptera</taxon>
        <taxon>Cimicomorpha</taxon>
        <taxon>Miridae</taxon>
        <taxon>Dicyphina</taxon>
        <taxon>Nesidiocoris</taxon>
    </lineage>
</organism>
<feature type="compositionally biased region" description="Basic and acidic residues" evidence="1">
    <location>
        <begin position="230"/>
        <end position="241"/>
    </location>
</feature>
<evidence type="ECO:0000256" key="2">
    <source>
        <dbReference type="SAM" id="SignalP"/>
    </source>
</evidence>
<feature type="region of interest" description="Disordered" evidence="1">
    <location>
        <begin position="819"/>
        <end position="846"/>
    </location>
</feature>